<evidence type="ECO:0000256" key="7">
    <source>
        <dbReference type="ARBA" id="ARBA00053241"/>
    </source>
</evidence>
<dbReference type="InterPro" id="IPR036220">
    <property type="entry name" value="UDP-Glc/GDP-Man_DH_C_sf"/>
</dbReference>
<dbReference type="Proteomes" id="UP000019491">
    <property type="component" value="Unassembled WGS sequence"/>
</dbReference>
<dbReference type="InterPro" id="IPR017476">
    <property type="entry name" value="UDP-Glc/GDP-Man"/>
</dbReference>
<evidence type="ECO:0000313" key="14">
    <source>
        <dbReference type="Proteomes" id="UP000019491"/>
    </source>
</evidence>
<comment type="pathway">
    <text evidence="1">Nucleotide-sugar biosynthesis; UDP-alpha-D-glucuronate biosynthesis; UDP-alpha-D-glucuronate from UDP-alpha-D-glucose: step 1/1.</text>
</comment>
<feature type="binding site" evidence="11">
    <location>
        <position position="337"/>
    </location>
    <ligand>
        <name>NAD(+)</name>
        <dbReference type="ChEBI" id="CHEBI:57540"/>
    </ligand>
</feature>
<feature type="binding site" evidence="10">
    <location>
        <position position="211"/>
    </location>
    <ligand>
        <name>substrate</name>
    </ligand>
</feature>
<keyword evidence="14" id="KW-1185">Reference proteome</keyword>
<dbReference type="SUPFAM" id="SSF52413">
    <property type="entry name" value="UDP-glucose/GDP-mannose dehydrogenase C-terminal domain"/>
    <property type="match status" value="1"/>
</dbReference>
<sequence length="440" mass="47075">MRCTVFGTGYLGATHAACMAELGHDVLGVDIDPGKVAKLSSGEVPFYEPGLGEVLRRNIDAGRLHFTTSYSEAAEFADLHFLGVGTPQKKGEYAADLRHVHSVIDTLAPLLDRPAVIVGKSTVPVGTAADLGARARALAPAGDAVEVAWNPEFLREGFAVEDTLHPDRMVLGVDRQRPGRAETELRELYARLLGEDIPFLVTDLATAELVKVSANAFLATKISFINAISEVCEATGADVTQLADALGYDARIGRRFLNAGLGFGGGCLPKDIRAFMARAGELGANQALHFLREVDSINMRRRTRMVELAAQVCGGSLLGANVAVLGAAFKPESDDVRDSPALNVAGMMQLHGAVVSVYDPKALDNSRRLFPTLNYATSAVEACDNADAVLLLTEWAEFAALQPEDLNDVVRARVMVDGRNCLDAADWRTAGWVYRGLGRG</sequence>
<evidence type="ECO:0000256" key="5">
    <source>
        <dbReference type="ARBA" id="ARBA00023027"/>
    </source>
</evidence>
<comment type="function">
    <text evidence="7">Catalyzes the conversion of UDP-glucose into UDP-glucuronate, one of the precursors of teichuronic acid.</text>
</comment>
<evidence type="ECO:0000256" key="8">
    <source>
        <dbReference type="PIRNR" id="PIRNR000124"/>
    </source>
</evidence>
<dbReference type="EMBL" id="BAWF01000095">
    <property type="protein sequence ID" value="GAF50421.1"/>
    <property type="molecule type" value="Genomic_DNA"/>
</dbReference>
<feature type="binding site" evidence="10">
    <location>
        <position position="330"/>
    </location>
    <ligand>
        <name>substrate</name>
    </ligand>
</feature>
<dbReference type="GO" id="GO:0051287">
    <property type="term" value="F:NAD binding"/>
    <property type="evidence" value="ECO:0007669"/>
    <property type="project" value="InterPro"/>
</dbReference>
<evidence type="ECO:0000313" key="13">
    <source>
        <dbReference type="EMBL" id="GAF50421.1"/>
    </source>
</evidence>
<evidence type="ECO:0000256" key="11">
    <source>
        <dbReference type="PIRSR" id="PIRSR500134-3"/>
    </source>
</evidence>
<reference evidence="13 14" key="1">
    <citation type="submission" date="2014-02" db="EMBL/GenBank/DDBJ databases">
        <title>Whole genome shotgun sequence of Rhodococcus wratislaviensis NBRC 100605.</title>
        <authorList>
            <person name="Hosoyama A."/>
            <person name="Tsuchikane K."/>
            <person name="Yoshida I."/>
            <person name="Ohji S."/>
            <person name="Ichikawa N."/>
            <person name="Yamazoe A."/>
            <person name="Fujita N."/>
        </authorList>
    </citation>
    <scope>NUCLEOTIDE SEQUENCE [LARGE SCALE GENOMIC DNA]</scope>
    <source>
        <strain evidence="13 14">NBRC 100605</strain>
    </source>
</reference>
<evidence type="ECO:0000256" key="10">
    <source>
        <dbReference type="PIRSR" id="PIRSR500134-2"/>
    </source>
</evidence>
<dbReference type="PANTHER" id="PTHR43750:SF3">
    <property type="entry name" value="UDP-GLUCOSE 6-DEHYDROGENASE TUAD"/>
    <property type="match status" value="1"/>
</dbReference>
<dbReference type="FunFam" id="3.40.50.720:FF:000486">
    <property type="entry name" value="UDP-glucose 6-dehydrogenase"/>
    <property type="match status" value="1"/>
</dbReference>
<evidence type="ECO:0000256" key="9">
    <source>
        <dbReference type="PIRSR" id="PIRSR500134-1"/>
    </source>
</evidence>
<accession>X0QHS2</accession>
<feature type="binding site" evidence="11">
    <location>
        <position position="86"/>
    </location>
    <ligand>
        <name>NAD(+)</name>
        <dbReference type="ChEBI" id="CHEBI:57540"/>
    </ligand>
</feature>
<protein>
    <recommendedName>
        <fullName evidence="3 8">UDP-glucose 6-dehydrogenase</fullName>
        <ecNumber evidence="3 8">1.1.1.22</ecNumber>
    </recommendedName>
</protein>
<dbReference type="InterPro" id="IPR028357">
    <property type="entry name" value="UDPglc_DH_bac"/>
</dbReference>
<comment type="similarity">
    <text evidence="2 8">Belongs to the UDP-glucose/GDP-mannose dehydrogenase family.</text>
</comment>
<dbReference type="InterPro" id="IPR014027">
    <property type="entry name" value="UDP-Glc/GDP-Man_DH_C"/>
</dbReference>
<dbReference type="SMART" id="SM00984">
    <property type="entry name" value="UDPG_MGDP_dh_C"/>
    <property type="match status" value="1"/>
</dbReference>
<feature type="binding site" evidence="11">
    <location>
        <position position="30"/>
    </location>
    <ligand>
        <name>NAD(+)</name>
        <dbReference type="ChEBI" id="CHEBI:57540"/>
    </ligand>
</feature>
<dbReference type="SUPFAM" id="SSF48179">
    <property type="entry name" value="6-phosphogluconate dehydrogenase C-terminal domain-like"/>
    <property type="match status" value="1"/>
</dbReference>
<comment type="caution">
    <text evidence="13">The sequence shown here is derived from an EMBL/GenBank/DDBJ whole genome shotgun (WGS) entry which is preliminary data.</text>
</comment>
<dbReference type="GO" id="GO:0003979">
    <property type="term" value="F:UDP-glucose 6-dehydrogenase activity"/>
    <property type="evidence" value="ECO:0007669"/>
    <property type="project" value="UniProtKB-EC"/>
</dbReference>
<dbReference type="EC" id="1.1.1.22" evidence="3 8"/>
<dbReference type="FunFam" id="3.40.50.720:FF:000193">
    <property type="entry name" value="UDP-glucose 6-dehydrogenase"/>
    <property type="match status" value="1"/>
</dbReference>
<dbReference type="Pfam" id="PF00984">
    <property type="entry name" value="UDPG_MGDP_dh"/>
    <property type="match status" value="1"/>
</dbReference>
<dbReference type="NCBIfam" id="TIGR03026">
    <property type="entry name" value="NDP-sugDHase"/>
    <property type="match status" value="1"/>
</dbReference>
<dbReference type="Gene3D" id="3.40.50.720">
    <property type="entry name" value="NAD(P)-binding Rossmann-like Domain"/>
    <property type="match status" value="2"/>
</dbReference>
<dbReference type="Pfam" id="PF03720">
    <property type="entry name" value="UDPG_MGDP_dh_C"/>
    <property type="match status" value="1"/>
</dbReference>
<evidence type="ECO:0000256" key="3">
    <source>
        <dbReference type="ARBA" id="ARBA00012954"/>
    </source>
</evidence>
<dbReference type="GO" id="GO:0000271">
    <property type="term" value="P:polysaccharide biosynthetic process"/>
    <property type="evidence" value="ECO:0007669"/>
    <property type="project" value="InterPro"/>
</dbReference>
<feature type="binding site" evidence="11">
    <location>
        <position position="122"/>
    </location>
    <ligand>
        <name>NAD(+)</name>
        <dbReference type="ChEBI" id="CHEBI:57540"/>
    </ligand>
</feature>
<feature type="active site" description="Nucleophile" evidence="9">
    <location>
        <position position="267"/>
    </location>
</feature>
<dbReference type="PANTHER" id="PTHR43750">
    <property type="entry name" value="UDP-GLUCOSE 6-DEHYDROGENASE TUAD"/>
    <property type="match status" value="1"/>
</dbReference>
<dbReference type="InterPro" id="IPR001732">
    <property type="entry name" value="UDP-Glc/GDP-Man_DH_N"/>
</dbReference>
<dbReference type="Pfam" id="PF03721">
    <property type="entry name" value="UDPG_MGDP_dh_N"/>
    <property type="match status" value="1"/>
</dbReference>
<dbReference type="PIRSF" id="PIRSF000124">
    <property type="entry name" value="UDPglc_GDPman_dh"/>
    <property type="match status" value="1"/>
</dbReference>
<dbReference type="FunFam" id="1.20.5.100:FF:000001">
    <property type="entry name" value="UDP-glucose 6-dehydrogenase"/>
    <property type="match status" value="1"/>
</dbReference>
<feature type="domain" description="UDP-glucose/GDP-mannose dehydrogenase C-terminal" evidence="12">
    <location>
        <begin position="323"/>
        <end position="424"/>
    </location>
</feature>
<dbReference type="InterPro" id="IPR008927">
    <property type="entry name" value="6-PGluconate_DH-like_C_sf"/>
</dbReference>
<dbReference type="AlphaFoldDB" id="X0QHS2"/>
<dbReference type="RefSeq" id="WP_037243460.1">
    <property type="nucleotide sequence ID" value="NZ_BAWF01000095.1"/>
</dbReference>
<organism evidence="13 14">
    <name type="scientific">Rhodococcus wratislaviensis NBRC 100605</name>
    <dbReference type="NCBI Taxonomy" id="1219028"/>
    <lineage>
        <taxon>Bacteria</taxon>
        <taxon>Bacillati</taxon>
        <taxon>Actinomycetota</taxon>
        <taxon>Actinomycetes</taxon>
        <taxon>Mycobacteriales</taxon>
        <taxon>Nocardiaceae</taxon>
        <taxon>Rhodococcus</taxon>
    </lineage>
</organism>
<evidence type="ECO:0000256" key="1">
    <source>
        <dbReference type="ARBA" id="ARBA00004701"/>
    </source>
</evidence>
<feature type="binding site" evidence="10">
    <location>
        <position position="264"/>
    </location>
    <ligand>
        <name>substrate</name>
    </ligand>
</feature>
<keyword evidence="4 8" id="KW-0560">Oxidoreductase</keyword>
<feature type="binding site" evidence="11">
    <location>
        <position position="35"/>
    </location>
    <ligand>
        <name>NAD(+)</name>
        <dbReference type="ChEBI" id="CHEBI:57540"/>
    </ligand>
</feature>
<keyword evidence="5 8" id="KW-0520">NAD</keyword>
<evidence type="ECO:0000256" key="4">
    <source>
        <dbReference type="ARBA" id="ARBA00023002"/>
    </source>
</evidence>
<dbReference type="GO" id="GO:0006065">
    <property type="term" value="P:UDP-glucuronate biosynthetic process"/>
    <property type="evidence" value="ECO:0007669"/>
    <property type="project" value="UniProtKB-UniPathway"/>
</dbReference>
<feature type="binding site" evidence="11">
    <location>
        <position position="156"/>
    </location>
    <ligand>
        <name>NAD(+)</name>
        <dbReference type="ChEBI" id="CHEBI:57540"/>
    </ligand>
</feature>
<name>X0QHS2_RHOWR</name>
<evidence type="ECO:0000256" key="6">
    <source>
        <dbReference type="ARBA" id="ARBA00047473"/>
    </source>
</evidence>
<dbReference type="UniPathway" id="UPA00038">
    <property type="reaction ID" value="UER00491"/>
</dbReference>
<dbReference type="InterPro" id="IPR036291">
    <property type="entry name" value="NAD(P)-bd_dom_sf"/>
</dbReference>
<gene>
    <name evidence="13" type="primary">ugd</name>
    <name evidence="13" type="ORF">RW1_095_00390</name>
</gene>
<dbReference type="Gene3D" id="1.20.5.100">
    <property type="entry name" value="Cytochrome c1, transmembrane anchor, C-terminal"/>
    <property type="match status" value="1"/>
</dbReference>
<proteinExistence type="inferred from homology"/>
<evidence type="ECO:0000259" key="12">
    <source>
        <dbReference type="SMART" id="SM00984"/>
    </source>
</evidence>
<evidence type="ECO:0000256" key="2">
    <source>
        <dbReference type="ARBA" id="ARBA00006601"/>
    </source>
</evidence>
<feature type="binding site" evidence="11">
    <location>
        <position position="270"/>
    </location>
    <ligand>
        <name>NAD(+)</name>
        <dbReference type="ChEBI" id="CHEBI:57540"/>
    </ligand>
</feature>
<dbReference type="PIRSF" id="PIRSF500134">
    <property type="entry name" value="UDPglc_DH_bac"/>
    <property type="match status" value="1"/>
</dbReference>
<feature type="binding site" evidence="10">
    <location>
        <begin position="153"/>
        <end position="156"/>
    </location>
    <ligand>
        <name>substrate</name>
    </ligand>
</feature>
<comment type="catalytic activity">
    <reaction evidence="6 8">
        <text>UDP-alpha-D-glucose + 2 NAD(+) + H2O = UDP-alpha-D-glucuronate + 2 NADH + 3 H(+)</text>
        <dbReference type="Rhea" id="RHEA:23596"/>
        <dbReference type="ChEBI" id="CHEBI:15377"/>
        <dbReference type="ChEBI" id="CHEBI:15378"/>
        <dbReference type="ChEBI" id="CHEBI:57540"/>
        <dbReference type="ChEBI" id="CHEBI:57945"/>
        <dbReference type="ChEBI" id="CHEBI:58052"/>
        <dbReference type="ChEBI" id="CHEBI:58885"/>
        <dbReference type="EC" id="1.1.1.22"/>
    </reaction>
</comment>
<dbReference type="OrthoDB" id="5193947at2"/>
<feature type="binding site" evidence="10">
    <location>
        <begin position="256"/>
        <end position="260"/>
    </location>
    <ligand>
        <name>substrate</name>
    </ligand>
</feature>
<dbReference type="InterPro" id="IPR014026">
    <property type="entry name" value="UDP-Glc/GDP-Man_DH_dimer"/>
</dbReference>
<dbReference type="SUPFAM" id="SSF51735">
    <property type="entry name" value="NAD(P)-binding Rossmann-fold domains"/>
    <property type="match status" value="1"/>
</dbReference>